<dbReference type="AlphaFoldDB" id="I0ALG1"/>
<dbReference type="CDD" id="cd00782">
    <property type="entry name" value="MutL_Trans"/>
    <property type="match status" value="1"/>
</dbReference>
<dbReference type="GO" id="GO:0005524">
    <property type="term" value="F:ATP binding"/>
    <property type="evidence" value="ECO:0007669"/>
    <property type="project" value="InterPro"/>
</dbReference>
<evidence type="ECO:0000259" key="6">
    <source>
        <dbReference type="SMART" id="SM00853"/>
    </source>
</evidence>
<accession>I0ALG1</accession>
<dbReference type="PANTHER" id="PTHR10073">
    <property type="entry name" value="DNA MISMATCH REPAIR PROTEIN MLH, PMS, MUTL"/>
    <property type="match status" value="1"/>
</dbReference>
<evidence type="ECO:0000256" key="4">
    <source>
        <dbReference type="ARBA" id="ARBA00023204"/>
    </source>
</evidence>
<sequence>MSGRIKILPENLANKIAAGEVVQRPESVVKELLENSIDAEAKNIELIIKQAGKSLIQVCDDGIGMTEEDAILCIQKHATSKISTLSDLEAIRTLGFRGEALSSIAAVSQLEIRTQTAQQEIGTLIRIEKEGEIIKEKVSVNKGTCVSVKNLFYNTPARRKFLKSDATELKHIIDTFNRIALAHPEINFKFYNNDSLVNDYKSGTLEERIAQIFADNMLDALIPVREKTEYLSLHGYIGKPSIFRKSKGEQYLYLNKRFVFNKHINHAVFTAFENILEKGDYPFFVLFMEIDPSKVDVNIHPSKLEVKFDDEKDVYNFVLAVIKKSIGSHDLVPSMTFSGNENSEEKLSFNAFTPVAKNDFSDRPIFSKSLESKRERISDEDIELVFGNLATNVIRKQQSNFIPEFIESETQQEYKLEKKTTADDEEPSFIIQLHNKYILSQIKSGLMIIDQHVAHERILYEKALSRLETDIPFSQQLLFPITIQFDPASYEILKELNSHLHRLGFQLKFSSRYYITIEGVPEDIKSGSEERILKEFIEEFKTNQLEKKLEEKDNIAKSYSCKTAIKAGDKLSESEMRLLIDQLFATSMPYVCPHGRPIVIKISLEEFDRRFGRT</sequence>
<dbReference type="GO" id="GO:0140664">
    <property type="term" value="F:ATP-dependent DNA damage sensor activity"/>
    <property type="evidence" value="ECO:0007669"/>
    <property type="project" value="InterPro"/>
</dbReference>
<dbReference type="RefSeq" id="WP_014560967.1">
    <property type="nucleotide sequence ID" value="NC_017464.1"/>
</dbReference>
<dbReference type="Gene3D" id="3.30.1370.100">
    <property type="entry name" value="MutL, C-terminal domain, regulatory subdomain"/>
    <property type="match status" value="1"/>
</dbReference>
<dbReference type="PATRIC" id="fig|945713.3.peg.2119"/>
<dbReference type="KEGG" id="ial:IALB_2113"/>
<keyword evidence="9" id="KW-1185">Reference proteome</keyword>
<dbReference type="PANTHER" id="PTHR10073:SF12">
    <property type="entry name" value="DNA MISMATCH REPAIR PROTEIN MLH1"/>
    <property type="match status" value="1"/>
</dbReference>
<dbReference type="eggNOG" id="COG0323">
    <property type="taxonomic scope" value="Bacteria"/>
</dbReference>
<keyword evidence="4 5" id="KW-0234">DNA repair</keyword>
<protein>
    <recommendedName>
        <fullName evidence="2 5">DNA mismatch repair protein MutL</fullName>
    </recommendedName>
</protein>
<dbReference type="GO" id="GO:0006298">
    <property type="term" value="P:mismatch repair"/>
    <property type="evidence" value="ECO:0007669"/>
    <property type="project" value="UniProtKB-UniRule"/>
</dbReference>
<dbReference type="InterPro" id="IPR020667">
    <property type="entry name" value="DNA_mismatch_repair_MutL"/>
</dbReference>
<dbReference type="GO" id="GO:0030983">
    <property type="term" value="F:mismatched DNA binding"/>
    <property type="evidence" value="ECO:0007669"/>
    <property type="project" value="InterPro"/>
</dbReference>
<dbReference type="SMART" id="SM00853">
    <property type="entry name" value="MutL_C"/>
    <property type="match status" value="1"/>
</dbReference>
<dbReference type="PROSITE" id="PS00058">
    <property type="entry name" value="DNA_MISMATCH_REPAIR_1"/>
    <property type="match status" value="1"/>
</dbReference>
<dbReference type="InterPro" id="IPR002099">
    <property type="entry name" value="MutL/Mlh/PMS"/>
</dbReference>
<dbReference type="InterPro" id="IPR014790">
    <property type="entry name" value="MutL_C"/>
</dbReference>
<dbReference type="HAMAP" id="MF_00149">
    <property type="entry name" value="DNA_mis_repair"/>
    <property type="match status" value="1"/>
</dbReference>
<feature type="domain" description="MutL C-terminal dimerisation" evidence="6">
    <location>
        <begin position="429"/>
        <end position="571"/>
    </location>
</feature>
<proteinExistence type="inferred from homology"/>
<dbReference type="FunFam" id="3.30.565.10:FF:000003">
    <property type="entry name" value="DNA mismatch repair endonuclease MutL"/>
    <property type="match status" value="1"/>
</dbReference>
<dbReference type="EMBL" id="CP003418">
    <property type="protein sequence ID" value="AFH49818.1"/>
    <property type="molecule type" value="Genomic_DNA"/>
</dbReference>
<dbReference type="InterPro" id="IPR020568">
    <property type="entry name" value="Ribosomal_Su5_D2-typ_SF"/>
</dbReference>
<dbReference type="OrthoDB" id="9763467at2"/>
<dbReference type="GO" id="GO:0016887">
    <property type="term" value="F:ATP hydrolysis activity"/>
    <property type="evidence" value="ECO:0007669"/>
    <property type="project" value="InterPro"/>
</dbReference>
<dbReference type="InterPro" id="IPR013507">
    <property type="entry name" value="DNA_mismatch_S5_2-like"/>
</dbReference>
<evidence type="ECO:0000256" key="2">
    <source>
        <dbReference type="ARBA" id="ARBA00021975"/>
    </source>
</evidence>
<dbReference type="SMART" id="SM01340">
    <property type="entry name" value="DNA_mis_repair"/>
    <property type="match status" value="1"/>
</dbReference>
<keyword evidence="3 5" id="KW-0227">DNA damage</keyword>
<dbReference type="InterPro" id="IPR038973">
    <property type="entry name" value="MutL/Mlh/Pms-like"/>
</dbReference>
<reference evidence="8 9" key="1">
    <citation type="journal article" date="2012" name="Front. Microbiol.">
        <title>Complete genome of Ignavibacterium album, a metabolically versatile, flagellated, facultative anaerobe from the phylum Chlorobi.</title>
        <authorList>
            <person name="Liu Z."/>
            <person name="Frigaard N.-U."/>
            <person name="Vogl K."/>
            <person name="Iino T."/>
            <person name="Ohkuma M."/>
            <person name="Overmann J."/>
            <person name="Bryant D.A."/>
        </authorList>
    </citation>
    <scope>NUCLEOTIDE SEQUENCE [LARGE SCALE GENOMIC DNA]</scope>
    <source>
        <strain evidence="9">DSM 19864 / JCM 16511 / NBRC 101810 / Mat9-16</strain>
    </source>
</reference>
<dbReference type="InterPro" id="IPR036890">
    <property type="entry name" value="HATPase_C_sf"/>
</dbReference>
<dbReference type="HOGENOM" id="CLU_004131_4_0_10"/>
<dbReference type="InterPro" id="IPR042120">
    <property type="entry name" value="MutL_C_dimsub"/>
</dbReference>
<dbReference type="InterPro" id="IPR014721">
    <property type="entry name" value="Ribsml_uS5_D2-typ_fold_subgr"/>
</dbReference>
<organism evidence="8 9">
    <name type="scientific">Ignavibacterium album (strain DSM 19864 / JCM 16511 / NBRC 101810 / Mat9-16)</name>
    <dbReference type="NCBI Taxonomy" id="945713"/>
    <lineage>
        <taxon>Bacteria</taxon>
        <taxon>Pseudomonadati</taxon>
        <taxon>Ignavibacteriota</taxon>
        <taxon>Ignavibacteria</taxon>
        <taxon>Ignavibacteriales</taxon>
        <taxon>Ignavibacteriaceae</taxon>
        <taxon>Ignavibacterium</taxon>
    </lineage>
</organism>
<gene>
    <name evidence="5 8" type="primary">mutL</name>
    <name evidence="8" type="ordered locus">IALB_2113</name>
</gene>
<dbReference type="Gene3D" id="3.30.565.10">
    <property type="entry name" value="Histidine kinase-like ATPase, C-terminal domain"/>
    <property type="match status" value="1"/>
</dbReference>
<dbReference type="SUPFAM" id="SSF54211">
    <property type="entry name" value="Ribosomal protein S5 domain 2-like"/>
    <property type="match status" value="1"/>
</dbReference>
<comment type="similarity">
    <text evidence="1 5">Belongs to the DNA mismatch repair MutL/HexB family.</text>
</comment>
<dbReference type="SUPFAM" id="SSF118116">
    <property type="entry name" value="DNA mismatch repair protein MutL"/>
    <property type="match status" value="1"/>
</dbReference>
<evidence type="ECO:0000256" key="5">
    <source>
        <dbReference type="HAMAP-Rule" id="MF_00149"/>
    </source>
</evidence>
<dbReference type="Pfam" id="PF08676">
    <property type="entry name" value="MutL_C"/>
    <property type="match status" value="1"/>
</dbReference>
<dbReference type="Gene3D" id="3.30.1540.20">
    <property type="entry name" value="MutL, C-terminal domain, dimerisation subdomain"/>
    <property type="match status" value="1"/>
</dbReference>
<dbReference type="InterPro" id="IPR042121">
    <property type="entry name" value="MutL_C_regsub"/>
</dbReference>
<evidence type="ECO:0000313" key="8">
    <source>
        <dbReference type="EMBL" id="AFH49818.1"/>
    </source>
</evidence>
<dbReference type="InterPro" id="IPR037198">
    <property type="entry name" value="MutL_C_sf"/>
</dbReference>
<evidence type="ECO:0000256" key="3">
    <source>
        <dbReference type="ARBA" id="ARBA00022763"/>
    </source>
</evidence>
<comment type="function">
    <text evidence="5">This protein is involved in the repair of mismatches in DNA. It is required for dam-dependent methyl-directed DNA mismatch repair. May act as a 'molecular matchmaker', a protein that promotes the formation of a stable complex between two or more DNA-binding proteins in an ATP-dependent manner without itself being part of a final effector complex.</text>
</comment>
<name>I0ALG1_IGNAJ</name>
<dbReference type="InterPro" id="IPR014762">
    <property type="entry name" value="DNA_mismatch_repair_CS"/>
</dbReference>
<evidence type="ECO:0000259" key="7">
    <source>
        <dbReference type="SMART" id="SM01340"/>
    </source>
</evidence>
<dbReference type="Pfam" id="PF01119">
    <property type="entry name" value="DNA_mis_repair"/>
    <property type="match status" value="1"/>
</dbReference>
<feature type="domain" description="DNA mismatch repair protein S5" evidence="7">
    <location>
        <begin position="209"/>
        <end position="327"/>
    </location>
</feature>
<evidence type="ECO:0000256" key="1">
    <source>
        <dbReference type="ARBA" id="ARBA00006082"/>
    </source>
</evidence>
<dbReference type="Pfam" id="PF13589">
    <property type="entry name" value="HATPase_c_3"/>
    <property type="match status" value="1"/>
</dbReference>
<dbReference type="STRING" id="945713.IALB_2113"/>
<dbReference type="SUPFAM" id="SSF55874">
    <property type="entry name" value="ATPase domain of HSP90 chaperone/DNA topoisomerase II/histidine kinase"/>
    <property type="match status" value="1"/>
</dbReference>
<dbReference type="Gene3D" id="3.30.230.10">
    <property type="match status" value="1"/>
</dbReference>
<dbReference type="Proteomes" id="UP000007394">
    <property type="component" value="Chromosome"/>
</dbReference>
<dbReference type="NCBIfam" id="TIGR00585">
    <property type="entry name" value="mutl"/>
    <property type="match status" value="1"/>
</dbReference>
<evidence type="ECO:0000313" key="9">
    <source>
        <dbReference type="Proteomes" id="UP000007394"/>
    </source>
</evidence>
<dbReference type="CDD" id="cd16926">
    <property type="entry name" value="HATPase_MutL-MLH-PMS-like"/>
    <property type="match status" value="1"/>
</dbReference>
<dbReference type="GO" id="GO:0032300">
    <property type="term" value="C:mismatch repair complex"/>
    <property type="evidence" value="ECO:0007669"/>
    <property type="project" value="InterPro"/>
</dbReference>